<comment type="caution">
    <text evidence="1">The sequence shown here is derived from an EMBL/GenBank/DDBJ whole genome shotgun (WGS) entry which is preliminary data.</text>
</comment>
<dbReference type="Proteomes" id="UP000823388">
    <property type="component" value="Chromosome 3N"/>
</dbReference>
<keyword evidence="2" id="KW-1185">Reference proteome</keyword>
<accession>A0A8T0UIH2</accession>
<evidence type="ECO:0000313" key="2">
    <source>
        <dbReference type="Proteomes" id="UP000823388"/>
    </source>
</evidence>
<gene>
    <name evidence="1" type="ORF">PVAP13_3NG205750</name>
</gene>
<dbReference type="EMBL" id="CM029042">
    <property type="protein sequence ID" value="KAG2620886.1"/>
    <property type="molecule type" value="Genomic_DNA"/>
</dbReference>
<proteinExistence type="predicted"/>
<protein>
    <submittedName>
        <fullName evidence="1">Uncharacterized protein</fullName>
    </submittedName>
</protein>
<reference evidence="1" key="1">
    <citation type="submission" date="2020-05" db="EMBL/GenBank/DDBJ databases">
        <title>WGS assembly of Panicum virgatum.</title>
        <authorList>
            <person name="Lovell J.T."/>
            <person name="Jenkins J."/>
            <person name="Shu S."/>
            <person name="Juenger T.E."/>
            <person name="Schmutz J."/>
        </authorList>
    </citation>
    <scope>NUCLEOTIDE SEQUENCE</scope>
    <source>
        <strain evidence="1">AP13</strain>
    </source>
</reference>
<sequence length="143" mass="15992">MSQQTKAENNVRAVEIQKLMMVLRMYFPITHSLLRMNPGKSACTSVMTPWMPERTLSEMASSMVERRIATRILHAYLIKLKKPNIVSSVSQSIVVMSAVYLEFKAPFGSAPRAAPNASRAESKPNIIFKERFCVGAPESSSKK</sequence>
<name>A0A8T0UIH2_PANVG</name>
<evidence type="ECO:0000313" key="1">
    <source>
        <dbReference type="EMBL" id="KAG2620886.1"/>
    </source>
</evidence>
<organism evidence="1 2">
    <name type="scientific">Panicum virgatum</name>
    <name type="common">Blackwell switchgrass</name>
    <dbReference type="NCBI Taxonomy" id="38727"/>
    <lineage>
        <taxon>Eukaryota</taxon>
        <taxon>Viridiplantae</taxon>
        <taxon>Streptophyta</taxon>
        <taxon>Embryophyta</taxon>
        <taxon>Tracheophyta</taxon>
        <taxon>Spermatophyta</taxon>
        <taxon>Magnoliopsida</taxon>
        <taxon>Liliopsida</taxon>
        <taxon>Poales</taxon>
        <taxon>Poaceae</taxon>
        <taxon>PACMAD clade</taxon>
        <taxon>Panicoideae</taxon>
        <taxon>Panicodae</taxon>
        <taxon>Paniceae</taxon>
        <taxon>Panicinae</taxon>
        <taxon>Panicum</taxon>
        <taxon>Panicum sect. Hiantes</taxon>
    </lineage>
</organism>
<dbReference type="AlphaFoldDB" id="A0A8T0UIH2"/>